<feature type="transmembrane region" description="Helical" evidence="7">
    <location>
        <begin position="173"/>
        <end position="194"/>
    </location>
</feature>
<protein>
    <submittedName>
        <fullName evidence="10">Thiol reductant ABC exporter subunit CydC</fullName>
    </submittedName>
</protein>
<reference evidence="11" key="1">
    <citation type="submission" date="2018-06" db="EMBL/GenBank/DDBJ databases">
        <title>Whole genome sequencing of four bacterial strains from South Shetland trench revealing bio-synthetic gene clusters.</title>
        <authorList>
            <person name="Abdel-Mageed W.M."/>
            <person name="Lehri B."/>
            <person name="Jarmusch S."/>
            <person name="Miranda K."/>
            <person name="Goodfellow M."/>
            <person name="Jaspars M."/>
            <person name="Karlyshev A.V."/>
        </authorList>
    </citation>
    <scope>NUCLEOTIDE SEQUENCE [LARGE SCALE GENOMIC DNA]</scope>
    <source>
        <strain evidence="11">SST4</strain>
    </source>
</reference>
<dbReference type="SMART" id="SM00382">
    <property type="entry name" value="AAA"/>
    <property type="match status" value="1"/>
</dbReference>
<dbReference type="GO" id="GO:0005524">
    <property type="term" value="F:ATP binding"/>
    <property type="evidence" value="ECO:0007669"/>
    <property type="project" value="UniProtKB-KW"/>
</dbReference>
<organism evidence="10 11">
    <name type="scientific">Vreelandella sulfidaeris</name>
    <dbReference type="NCBI Taxonomy" id="115553"/>
    <lineage>
        <taxon>Bacteria</taxon>
        <taxon>Pseudomonadati</taxon>
        <taxon>Pseudomonadota</taxon>
        <taxon>Gammaproteobacteria</taxon>
        <taxon>Oceanospirillales</taxon>
        <taxon>Halomonadaceae</taxon>
        <taxon>Vreelandella</taxon>
    </lineage>
</organism>
<keyword evidence="3" id="KW-0547">Nucleotide-binding</keyword>
<dbReference type="PROSITE" id="PS00211">
    <property type="entry name" value="ABC_TRANSPORTER_1"/>
    <property type="match status" value="1"/>
</dbReference>
<dbReference type="NCBIfam" id="TIGR02868">
    <property type="entry name" value="CydC"/>
    <property type="match status" value="1"/>
</dbReference>
<dbReference type="InterPro" id="IPR017871">
    <property type="entry name" value="ABC_transporter-like_CS"/>
</dbReference>
<dbReference type="InterPro" id="IPR027417">
    <property type="entry name" value="P-loop_NTPase"/>
</dbReference>
<dbReference type="Gene3D" id="1.20.1560.10">
    <property type="entry name" value="ABC transporter type 1, transmembrane domain"/>
    <property type="match status" value="1"/>
</dbReference>
<dbReference type="GO" id="GO:0016887">
    <property type="term" value="F:ATP hydrolysis activity"/>
    <property type="evidence" value="ECO:0007669"/>
    <property type="project" value="InterPro"/>
</dbReference>
<evidence type="ECO:0000256" key="7">
    <source>
        <dbReference type="SAM" id="Phobius"/>
    </source>
</evidence>
<evidence type="ECO:0000259" key="9">
    <source>
        <dbReference type="PROSITE" id="PS50929"/>
    </source>
</evidence>
<evidence type="ECO:0000256" key="5">
    <source>
        <dbReference type="ARBA" id="ARBA00022989"/>
    </source>
</evidence>
<dbReference type="SUPFAM" id="SSF52540">
    <property type="entry name" value="P-loop containing nucleoside triphosphate hydrolases"/>
    <property type="match status" value="1"/>
</dbReference>
<evidence type="ECO:0000256" key="1">
    <source>
        <dbReference type="ARBA" id="ARBA00004651"/>
    </source>
</evidence>
<keyword evidence="5 7" id="KW-1133">Transmembrane helix</keyword>
<evidence type="ECO:0000256" key="4">
    <source>
        <dbReference type="ARBA" id="ARBA00022840"/>
    </source>
</evidence>
<feature type="domain" description="ABC transporter" evidence="8">
    <location>
        <begin position="346"/>
        <end position="567"/>
    </location>
</feature>
<accession>A0A365TP83</accession>
<feature type="transmembrane region" description="Helical" evidence="7">
    <location>
        <begin position="21"/>
        <end position="40"/>
    </location>
</feature>
<dbReference type="GO" id="GO:0034040">
    <property type="term" value="F:ATPase-coupled lipid transmembrane transporter activity"/>
    <property type="evidence" value="ECO:0007669"/>
    <property type="project" value="TreeGrafter"/>
</dbReference>
<comment type="caution">
    <text evidence="10">The sequence shown here is derived from an EMBL/GenBank/DDBJ whole genome shotgun (WGS) entry which is preliminary data.</text>
</comment>
<dbReference type="PROSITE" id="PS50929">
    <property type="entry name" value="ABC_TM1F"/>
    <property type="match status" value="1"/>
</dbReference>
<dbReference type="InterPro" id="IPR011527">
    <property type="entry name" value="ABC1_TM_dom"/>
</dbReference>
<comment type="subcellular location">
    <subcellularLocation>
        <location evidence="1">Cell membrane</location>
        <topology evidence="1">Multi-pass membrane protein</topology>
    </subcellularLocation>
</comment>
<dbReference type="InterPro" id="IPR003593">
    <property type="entry name" value="AAA+_ATPase"/>
</dbReference>
<dbReference type="GO" id="GO:0045454">
    <property type="term" value="P:cell redox homeostasis"/>
    <property type="evidence" value="ECO:0007669"/>
    <property type="project" value="InterPro"/>
</dbReference>
<evidence type="ECO:0000313" key="10">
    <source>
        <dbReference type="EMBL" id="RBI67512.1"/>
    </source>
</evidence>
<feature type="transmembrane region" description="Helical" evidence="7">
    <location>
        <begin position="253"/>
        <end position="278"/>
    </location>
</feature>
<dbReference type="InterPro" id="IPR036640">
    <property type="entry name" value="ABC1_TM_sf"/>
</dbReference>
<evidence type="ECO:0000256" key="6">
    <source>
        <dbReference type="ARBA" id="ARBA00023136"/>
    </source>
</evidence>
<evidence type="ECO:0000313" key="11">
    <source>
        <dbReference type="Proteomes" id="UP000252204"/>
    </source>
</evidence>
<evidence type="ECO:0000259" key="8">
    <source>
        <dbReference type="PROSITE" id="PS50893"/>
    </source>
</evidence>
<dbReference type="InterPro" id="IPR003439">
    <property type="entry name" value="ABC_transporter-like_ATP-bd"/>
</dbReference>
<gene>
    <name evidence="10" type="primary">cydC</name>
    <name evidence="10" type="ORF">DQ400_10305</name>
</gene>
<keyword evidence="2 7" id="KW-0812">Transmembrane</keyword>
<evidence type="ECO:0000256" key="2">
    <source>
        <dbReference type="ARBA" id="ARBA00022692"/>
    </source>
</evidence>
<feature type="transmembrane region" description="Helical" evidence="7">
    <location>
        <begin position="284"/>
        <end position="305"/>
    </location>
</feature>
<feature type="domain" description="ABC transmembrane type-1" evidence="9">
    <location>
        <begin position="23"/>
        <end position="314"/>
    </location>
</feature>
<feature type="transmembrane region" description="Helical" evidence="7">
    <location>
        <begin position="46"/>
        <end position="69"/>
    </location>
</feature>
<dbReference type="OrthoDB" id="6336411at2"/>
<dbReference type="EMBL" id="QNTU01000005">
    <property type="protein sequence ID" value="RBI67512.1"/>
    <property type="molecule type" value="Genomic_DNA"/>
</dbReference>
<dbReference type="InterPro" id="IPR039421">
    <property type="entry name" value="Type_1_exporter"/>
</dbReference>
<proteinExistence type="predicted"/>
<dbReference type="RefSeq" id="WP_113269697.1">
    <property type="nucleotide sequence ID" value="NZ_QNTU01000005.1"/>
</dbReference>
<dbReference type="GO" id="GO:0140359">
    <property type="term" value="F:ABC-type transporter activity"/>
    <property type="evidence" value="ECO:0007669"/>
    <property type="project" value="InterPro"/>
</dbReference>
<dbReference type="PANTHER" id="PTHR24221:SF653">
    <property type="entry name" value="TRANSPORT ATP-BINDING PROTEIN CYDC"/>
    <property type="match status" value="1"/>
</dbReference>
<dbReference type="GO" id="GO:0034775">
    <property type="term" value="P:glutathione transmembrane transport"/>
    <property type="evidence" value="ECO:0007669"/>
    <property type="project" value="InterPro"/>
</dbReference>
<feature type="transmembrane region" description="Helical" evidence="7">
    <location>
        <begin position="145"/>
        <end position="167"/>
    </location>
</feature>
<dbReference type="PROSITE" id="PS50893">
    <property type="entry name" value="ABC_TRANSPORTER_2"/>
    <property type="match status" value="1"/>
</dbReference>
<name>A0A365TP83_9GAMM</name>
<evidence type="ECO:0000256" key="3">
    <source>
        <dbReference type="ARBA" id="ARBA00022741"/>
    </source>
</evidence>
<dbReference type="InterPro" id="IPR014223">
    <property type="entry name" value="ABC_CydC/D"/>
</dbReference>
<dbReference type="Proteomes" id="UP000252204">
    <property type="component" value="Unassembled WGS sequence"/>
</dbReference>
<dbReference type="GO" id="GO:0005886">
    <property type="term" value="C:plasma membrane"/>
    <property type="evidence" value="ECO:0007669"/>
    <property type="project" value="UniProtKB-SubCell"/>
</dbReference>
<dbReference type="Gene3D" id="3.40.50.300">
    <property type="entry name" value="P-loop containing nucleotide triphosphate hydrolases"/>
    <property type="match status" value="1"/>
</dbReference>
<dbReference type="PANTHER" id="PTHR24221">
    <property type="entry name" value="ATP-BINDING CASSETTE SUB-FAMILY B"/>
    <property type="match status" value="1"/>
</dbReference>
<dbReference type="SUPFAM" id="SSF90123">
    <property type="entry name" value="ABC transporter transmembrane region"/>
    <property type="match status" value="1"/>
</dbReference>
<keyword evidence="4" id="KW-0067">ATP-binding</keyword>
<sequence length="568" mass="62138">MIAIFRDFRPWLLLLIQRRRRFLVGAFLIWITQMAGLALLGLSGWFITASALTGIALTLGIAAHLDVYVPGGGIRFFALTRTVARYIERLYNHNTVLTLLADLRYRVFGYLTQLDDARLHGERASDWLSRLTADIDTLDNFYLRILVPPFVALLGIVTVSLFVAIWLPSVAVLMAGTLGLLWLVVTLFAATWGFSPSYQQVVDQQSLRHLVVDQVQAAAELMSYQSAQWHREIIAGHEQQAYINQRRLGRKAALINSLVSAVSGLMVVAVLWLASLAFTQQLVTAPIVVMAVLIALGVNEMFIALPASFMKLGASYAAVRRLNQLTSDSKPVHPTATLSEEAGLAIRTNHLSLHYAQTLQPALSNVDFHLPAGKRAVITGNSGAGKSSLASVLMGRLKATQGEVTIGGELPWQLSSESRAHHFAMLTQQVDLFDTSLAENLRVANPSASDAALWEVLGAVVLDGWVQQLPQGLATAVGEKGQQLSGGQARRLALARLMLRNPQVVFLDEPFAGVDAATAKHIAASLDQWLVNRTAIYFVHRANSLNLLPGVEYHWHLDAGKLSQCLLN</sequence>
<keyword evidence="6 7" id="KW-0472">Membrane</keyword>
<keyword evidence="11" id="KW-1185">Reference proteome</keyword>
<dbReference type="Pfam" id="PF00005">
    <property type="entry name" value="ABC_tran"/>
    <property type="match status" value="1"/>
</dbReference>
<dbReference type="AlphaFoldDB" id="A0A365TP83"/>